<dbReference type="Proteomes" id="UP000221165">
    <property type="component" value="Unassembled WGS sequence"/>
</dbReference>
<feature type="binding site" evidence="10">
    <location>
        <position position="577"/>
    </location>
    <ligand>
        <name>ATP</name>
        <dbReference type="ChEBI" id="CHEBI:30616"/>
    </ligand>
</feature>
<keyword evidence="5 10" id="KW-0547">Nucleotide-binding</keyword>
<evidence type="ECO:0000256" key="6">
    <source>
        <dbReference type="ARBA" id="ARBA00022777"/>
    </source>
</evidence>
<organism evidence="14 15">
    <name type="scientific">Cystoisospora suis</name>
    <dbReference type="NCBI Taxonomy" id="483139"/>
    <lineage>
        <taxon>Eukaryota</taxon>
        <taxon>Sar</taxon>
        <taxon>Alveolata</taxon>
        <taxon>Apicomplexa</taxon>
        <taxon>Conoidasida</taxon>
        <taxon>Coccidia</taxon>
        <taxon>Eucoccidiorida</taxon>
        <taxon>Eimeriorina</taxon>
        <taxon>Sarcocystidae</taxon>
        <taxon>Cystoisospora</taxon>
    </lineage>
</organism>
<evidence type="ECO:0000256" key="1">
    <source>
        <dbReference type="ARBA" id="ARBA00012513"/>
    </source>
</evidence>
<sequence>MMAAYSRTPPRSEWDEERHQEKGSSADSEVPQWSHSGNQKTAGSVSDDSCQDATSYSLQTTGPAAVLLHSDLASEQAFLLQLIDNERSLQGTAPASDHGREHADQMPLYYSPYGLAPDGLCSDSLGLYHPGPTLRDNCGKRGSQFVGHSPQMRPSPPVFMSVHACGGSSPESARFPVLESECCSHAGRSDCPCASSSPSSRASMDGRIEETSNCPCSCSSVRSSPVLLPPGYHSAVPPTSYPGGPLYVDPRDTLAIDCASTGRSRHPEGSGELRSGFHGSLAWSACSAVSVPARSKGVPEYPSYPYSLSYPENQEELGGQDVNRAGIDDQTTAATAAGAPCLASPCCNDKRVQSPGDRAPALMDQALQSPSQQRAPVSDAGPQIPPGGEAALLTHTIEHKRDQVRLPVSRPLEQVHAGGEERVSEQGQDICDRKPDRGWERRYSPCVNASRAPQAPTRDATEDRETGCGSADRAASFSVDERRGDAGAFAEGELRRGQEYTALSDPREGGSQIQRTTEEDLVYLQNMVSVATSIVMTRKNKRLTPDDFVLLKVIGKGSYGKVMLVQFKQDGRVYAMKMLRKEAVIRRNQVEHTRTERDVLAWVSHPFIVQLHYAFQTRKKLYFVLEYCPGGELFFHLSRAGRFTECRVRFYSAEVLLALEHLHSYNIVYRDLKPENVLLDDQGHVRLTDFGLSKEGVEDNVSARSLCGTPEYLAPEILNQRGHGKAVDWWSLGALIYEMLTGLPPFYSGDRERLFENIRSSELQYPTYMSAVAVDLLKRLLQRDPDKRLGGGPLDAEEIKTHPFYASVDWSALRRKQVRPPFRPRLQSATDVQYFDKEFVKLPVINSEVHESPIGVAAGSQEEQVHGHRDAGHTVGFSSPSAGSGYQKHAGFGGEQTLCVSPTVASLLPSRGCCFPPSSHGSAAAERASPLTANESNSSATGRIPAELQADGAGSADSGLKPGGGDPGSYLREVEDHAAADTLAAHIGLVSYGASGGDGMPTRQDNSPEGQTAFESHLVPHPPFDDDSDDSLFEGFTYDERTDNTLGEAAGVAGSYPGADEVD</sequence>
<dbReference type="InterPro" id="IPR017892">
    <property type="entry name" value="Pkinase_C"/>
</dbReference>
<comment type="catalytic activity">
    <reaction evidence="8">
        <text>L-threonyl-[protein] + ATP = O-phospho-L-threonyl-[protein] + ADP + H(+)</text>
        <dbReference type="Rhea" id="RHEA:46608"/>
        <dbReference type="Rhea" id="RHEA-COMP:11060"/>
        <dbReference type="Rhea" id="RHEA-COMP:11605"/>
        <dbReference type="ChEBI" id="CHEBI:15378"/>
        <dbReference type="ChEBI" id="CHEBI:30013"/>
        <dbReference type="ChEBI" id="CHEBI:30616"/>
        <dbReference type="ChEBI" id="CHEBI:61977"/>
        <dbReference type="ChEBI" id="CHEBI:456216"/>
        <dbReference type="EC" id="2.7.11.1"/>
    </reaction>
</comment>
<feature type="compositionally biased region" description="Polar residues" evidence="11">
    <location>
        <begin position="931"/>
        <end position="941"/>
    </location>
</feature>
<evidence type="ECO:0000256" key="10">
    <source>
        <dbReference type="PROSITE-ProRule" id="PRU10141"/>
    </source>
</evidence>
<comment type="catalytic activity">
    <reaction evidence="9">
        <text>L-seryl-[protein] + ATP = O-phospho-L-seryl-[protein] + ADP + H(+)</text>
        <dbReference type="Rhea" id="RHEA:17989"/>
        <dbReference type="Rhea" id="RHEA-COMP:9863"/>
        <dbReference type="Rhea" id="RHEA-COMP:11604"/>
        <dbReference type="ChEBI" id="CHEBI:15378"/>
        <dbReference type="ChEBI" id="CHEBI:29999"/>
        <dbReference type="ChEBI" id="CHEBI:30616"/>
        <dbReference type="ChEBI" id="CHEBI:83421"/>
        <dbReference type="ChEBI" id="CHEBI:456216"/>
        <dbReference type="EC" id="2.7.11.1"/>
    </reaction>
</comment>
<evidence type="ECO:0000256" key="5">
    <source>
        <dbReference type="ARBA" id="ARBA00022741"/>
    </source>
</evidence>
<comment type="caution">
    <text evidence="14">The sequence shown here is derived from an EMBL/GenBank/DDBJ whole genome shotgun (WGS) entry which is preliminary data.</text>
</comment>
<dbReference type="GO" id="GO:0005524">
    <property type="term" value="F:ATP binding"/>
    <property type="evidence" value="ECO:0007669"/>
    <property type="project" value="UniProtKB-UniRule"/>
</dbReference>
<feature type="region of interest" description="Disordered" evidence="11">
    <location>
        <begin position="995"/>
        <end position="1063"/>
    </location>
</feature>
<dbReference type="CDD" id="cd05123">
    <property type="entry name" value="STKc_AGC"/>
    <property type="match status" value="1"/>
</dbReference>
<dbReference type="GO" id="GO:0106310">
    <property type="term" value="F:protein serine kinase activity"/>
    <property type="evidence" value="ECO:0007669"/>
    <property type="project" value="RHEA"/>
</dbReference>
<evidence type="ECO:0000313" key="14">
    <source>
        <dbReference type="EMBL" id="PHJ26047.1"/>
    </source>
</evidence>
<dbReference type="RefSeq" id="XP_067927693.1">
    <property type="nucleotide sequence ID" value="XM_068060334.1"/>
</dbReference>
<dbReference type="GeneID" id="94423545"/>
<feature type="compositionally biased region" description="Basic and acidic residues" evidence="11">
    <location>
        <begin position="418"/>
        <end position="443"/>
    </location>
</feature>
<feature type="region of interest" description="Disordered" evidence="11">
    <location>
        <begin position="917"/>
        <end position="971"/>
    </location>
</feature>
<gene>
    <name evidence="14" type="ORF">CSUI_000100</name>
</gene>
<feature type="region of interest" description="Disordered" evidence="11">
    <location>
        <begin position="1"/>
        <end position="55"/>
    </location>
</feature>
<dbReference type="EMBL" id="MIGC01000043">
    <property type="protein sequence ID" value="PHJ26047.1"/>
    <property type="molecule type" value="Genomic_DNA"/>
</dbReference>
<dbReference type="InterPro" id="IPR017441">
    <property type="entry name" value="Protein_kinase_ATP_BS"/>
</dbReference>
<evidence type="ECO:0000313" key="15">
    <source>
        <dbReference type="Proteomes" id="UP000221165"/>
    </source>
</evidence>
<dbReference type="PROSITE" id="PS50011">
    <property type="entry name" value="PROTEIN_KINASE_DOM"/>
    <property type="match status" value="1"/>
</dbReference>
<dbReference type="PROSITE" id="PS51285">
    <property type="entry name" value="AGC_KINASE_CTER"/>
    <property type="match status" value="1"/>
</dbReference>
<dbReference type="InterPro" id="IPR045270">
    <property type="entry name" value="STKc_AGC"/>
</dbReference>
<dbReference type="SUPFAM" id="SSF56112">
    <property type="entry name" value="Protein kinase-like (PK-like)"/>
    <property type="match status" value="1"/>
</dbReference>
<dbReference type="OrthoDB" id="330034at2759"/>
<dbReference type="GO" id="GO:0004674">
    <property type="term" value="F:protein serine/threonine kinase activity"/>
    <property type="evidence" value="ECO:0007669"/>
    <property type="project" value="UniProtKB-KW"/>
</dbReference>
<dbReference type="InterPro" id="IPR000961">
    <property type="entry name" value="AGC-kinase_C"/>
</dbReference>
<feature type="compositionally biased region" description="Polar residues" evidence="11">
    <location>
        <begin position="1003"/>
        <end position="1014"/>
    </location>
</feature>
<dbReference type="InterPro" id="IPR000719">
    <property type="entry name" value="Prot_kinase_dom"/>
</dbReference>
<dbReference type="EC" id="2.7.11.1" evidence="1"/>
<evidence type="ECO:0000256" key="8">
    <source>
        <dbReference type="ARBA" id="ARBA00047899"/>
    </source>
</evidence>
<dbReference type="SMART" id="SM00133">
    <property type="entry name" value="S_TK_X"/>
    <property type="match status" value="1"/>
</dbReference>
<dbReference type="PROSITE" id="PS00108">
    <property type="entry name" value="PROTEIN_KINASE_ST"/>
    <property type="match status" value="1"/>
</dbReference>
<keyword evidence="2" id="KW-0723">Serine/threonine-protein kinase</keyword>
<name>A0A2C6LDG4_9APIC</name>
<dbReference type="InterPro" id="IPR008271">
    <property type="entry name" value="Ser/Thr_kinase_AS"/>
</dbReference>
<protein>
    <recommendedName>
        <fullName evidence="1">non-specific serine/threonine protein kinase</fullName>
        <ecNumber evidence="1">2.7.11.1</ecNumber>
    </recommendedName>
</protein>
<keyword evidence="4" id="KW-0808">Transferase</keyword>
<evidence type="ECO:0000256" key="7">
    <source>
        <dbReference type="ARBA" id="ARBA00022840"/>
    </source>
</evidence>
<dbReference type="VEuPathDB" id="ToxoDB:CSUI_000100"/>
<dbReference type="AlphaFoldDB" id="A0A2C6LDG4"/>
<feature type="compositionally biased region" description="Polar residues" evidence="11">
    <location>
        <begin position="25"/>
        <end position="55"/>
    </location>
</feature>
<feature type="domain" description="Protein kinase" evidence="12">
    <location>
        <begin position="548"/>
        <end position="805"/>
    </location>
</feature>
<feature type="compositionally biased region" description="Basic and acidic residues" evidence="11">
    <location>
        <begin position="10"/>
        <end position="24"/>
    </location>
</feature>
<keyword evidence="7 10" id="KW-0067">ATP-binding</keyword>
<evidence type="ECO:0000256" key="4">
    <source>
        <dbReference type="ARBA" id="ARBA00022679"/>
    </source>
</evidence>
<dbReference type="PROSITE" id="PS00107">
    <property type="entry name" value="PROTEIN_KINASE_ATP"/>
    <property type="match status" value="1"/>
</dbReference>
<proteinExistence type="predicted"/>
<evidence type="ECO:0000256" key="3">
    <source>
        <dbReference type="ARBA" id="ARBA00022553"/>
    </source>
</evidence>
<keyword evidence="3" id="KW-0597">Phosphoprotein</keyword>
<dbReference type="Gene3D" id="1.10.510.10">
    <property type="entry name" value="Transferase(Phosphotransferase) domain 1"/>
    <property type="match status" value="1"/>
</dbReference>
<dbReference type="InterPro" id="IPR011009">
    <property type="entry name" value="Kinase-like_dom_sf"/>
</dbReference>
<evidence type="ECO:0000256" key="2">
    <source>
        <dbReference type="ARBA" id="ARBA00022527"/>
    </source>
</evidence>
<accession>A0A2C6LDG4</accession>
<evidence type="ECO:0000256" key="9">
    <source>
        <dbReference type="ARBA" id="ARBA00048679"/>
    </source>
</evidence>
<evidence type="ECO:0000256" key="11">
    <source>
        <dbReference type="SAM" id="MobiDB-lite"/>
    </source>
</evidence>
<dbReference type="Pfam" id="PF00433">
    <property type="entry name" value="Pkinase_C"/>
    <property type="match status" value="1"/>
</dbReference>
<feature type="domain" description="AGC-kinase C-terminal" evidence="13">
    <location>
        <begin position="806"/>
        <end position="889"/>
    </location>
</feature>
<dbReference type="Pfam" id="PF00069">
    <property type="entry name" value="Pkinase"/>
    <property type="match status" value="1"/>
</dbReference>
<evidence type="ECO:0000259" key="12">
    <source>
        <dbReference type="PROSITE" id="PS50011"/>
    </source>
</evidence>
<evidence type="ECO:0000259" key="13">
    <source>
        <dbReference type="PROSITE" id="PS51285"/>
    </source>
</evidence>
<keyword evidence="6 14" id="KW-0418">Kinase</keyword>
<reference evidence="14 15" key="1">
    <citation type="journal article" date="2017" name="Int. J. Parasitol.">
        <title>The genome of the protozoan parasite Cystoisospora suis and a reverse vaccinology approach to identify vaccine candidates.</title>
        <authorList>
            <person name="Palmieri N."/>
            <person name="Shrestha A."/>
            <person name="Ruttkowski B."/>
            <person name="Beck T."/>
            <person name="Vogl C."/>
            <person name="Tomley F."/>
            <person name="Blake D.P."/>
            <person name="Joachim A."/>
        </authorList>
    </citation>
    <scope>NUCLEOTIDE SEQUENCE [LARGE SCALE GENOMIC DNA]</scope>
    <source>
        <strain evidence="14 15">Wien I</strain>
    </source>
</reference>
<dbReference type="FunFam" id="3.30.200.20:FF:000048">
    <property type="entry name" value="Non-specific serine/threonine protein kinase"/>
    <property type="match status" value="1"/>
</dbReference>
<dbReference type="FunFam" id="1.10.510.10:FF:000008">
    <property type="entry name" value="Non-specific serine/threonine protein kinase"/>
    <property type="match status" value="1"/>
</dbReference>
<dbReference type="PANTHER" id="PTHR24351">
    <property type="entry name" value="RIBOSOMAL PROTEIN S6 KINASE"/>
    <property type="match status" value="1"/>
</dbReference>
<dbReference type="Gene3D" id="3.30.200.20">
    <property type="entry name" value="Phosphorylase Kinase, domain 1"/>
    <property type="match status" value="1"/>
</dbReference>
<feature type="region of interest" description="Disordered" evidence="11">
    <location>
        <begin position="367"/>
        <end position="480"/>
    </location>
</feature>
<keyword evidence="15" id="KW-1185">Reference proteome</keyword>
<dbReference type="SMART" id="SM00220">
    <property type="entry name" value="S_TKc"/>
    <property type="match status" value="1"/>
</dbReference>